<evidence type="ECO:0000256" key="1">
    <source>
        <dbReference type="SAM" id="Phobius"/>
    </source>
</evidence>
<evidence type="ECO:0000259" key="2">
    <source>
        <dbReference type="Pfam" id="PF20151"/>
    </source>
</evidence>
<comment type="caution">
    <text evidence="3">The sequence shown here is derived from an EMBL/GenBank/DDBJ whole genome shotgun (WGS) entry which is preliminary data.</text>
</comment>
<sequence length="82" mass="9517">MSNNDIDLISWGIKIFSYQLFLRATASLVIINYILTLPDEIKFVWKSTKGLSWWAFMLSRYYSILVIIATTSCAFPFPKLCQ</sequence>
<gene>
    <name evidence="3" type="ORF">HGRIS_000608</name>
</gene>
<name>A0ABR3JRP8_9AGAR</name>
<dbReference type="EMBL" id="JASNQZ010000004">
    <property type="protein sequence ID" value="KAL0958469.1"/>
    <property type="molecule type" value="Genomic_DNA"/>
</dbReference>
<organism evidence="3 4">
    <name type="scientific">Hohenbuehelia grisea</name>
    <dbReference type="NCBI Taxonomy" id="104357"/>
    <lineage>
        <taxon>Eukaryota</taxon>
        <taxon>Fungi</taxon>
        <taxon>Dikarya</taxon>
        <taxon>Basidiomycota</taxon>
        <taxon>Agaricomycotina</taxon>
        <taxon>Agaricomycetes</taxon>
        <taxon>Agaricomycetidae</taxon>
        <taxon>Agaricales</taxon>
        <taxon>Pleurotineae</taxon>
        <taxon>Pleurotaceae</taxon>
        <taxon>Hohenbuehelia</taxon>
    </lineage>
</organism>
<evidence type="ECO:0000313" key="4">
    <source>
        <dbReference type="Proteomes" id="UP001556367"/>
    </source>
</evidence>
<dbReference type="Pfam" id="PF20151">
    <property type="entry name" value="DUF6533"/>
    <property type="match status" value="1"/>
</dbReference>
<keyword evidence="1" id="KW-0812">Transmembrane</keyword>
<feature type="transmembrane region" description="Helical" evidence="1">
    <location>
        <begin position="58"/>
        <end position="77"/>
    </location>
</feature>
<reference evidence="4" key="1">
    <citation type="submission" date="2024-06" db="EMBL/GenBank/DDBJ databases">
        <title>Multi-omics analyses provide insights into the biosynthesis of the anticancer antibiotic pleurotin in Hohenbuehelia grisea.</title>
        <authorList>
            <person name="Weaver J.A."/>
            <person name="Alberti F."/>
        </authorList>
    </citation>
    <scope>NUCLEOTIDE SEQUENCE [LARGE SCALE GENOMIC DNA]</scope>
    <source>
        <strain evidence="4">T-177</strain>
    </source>
</reference>
<keyword evidence="4" id="KW-1185">Reference proteome</keyword>
<keyword evidence="1" id="KW-0472">Membrane</keyword>
<dbReference type="InterPro" id="IPR045340">
    <property type="entry name" value="DUF6533"/>
</dbReference>
<evidence type="ECO:0000313" key="3">
    <source>
        <dbReference type="EMBL" id="KAL0958469.1"/>
    </source>
</evidence>
<protein>
    <recommendedName>
        <fullName evidence="2">DUF6533 domain-containing protein</fullName>
    </recommendedName>
</protein>
<keyword evidence="1" id="KW-1133">Transmembrane helix</keyword>
<dbReference type="Proteomes" id="UP001556367">
    <property type="component" value="Unassembled WGS sequence"/>
</dbReference>
<feature type="domain" description="DUF6533" evidence="2">
    <location>
        <begin position="24"/>
        <end position="65"/>
    </location>
</feature>
<accession>A0ABR3JRP8</accession>
<proteinExistence type="predicted"/>
<feature type="transmembrane region" description="Helical" evidence="1">
    <location>
        <begin position="20"/>
        <end position="38"/>
    </location>
</feature>